<dbReference type="Pfam" id="PF08123">
    <property type="entry name" value="DOT1"/>
    <property type="match status" value="1"/>
</dbReference>
<reference evidence="2 3" key="1">
    <citation type="journal article" date="2009" name="Science">
        <title>Green evolution and dynamic adaptations revealed by genomes of the marine picoeukaryotes Micromonas.</title>
        <authorList>
            <person name="Worden A.Z."/>
            <person name="Lee J.H."/>
            <person name="Mock T."/>
            <person name="Rouze P."/>
            <person name="Simmons M.P."/>
            <person name="Aerts A.L."/>
            <person name="Allen A.E."/>
            <person name="Cuvelier M.L."/>
            <person name="Derelle E."/>
            <person name="Everett M.V."/>
            <person name="Foulon E."/>
            <person name="Grimwood J."/>
            <person name="Gundlach H."/>
            <person name="Henrissat B."/>
            <person name="Napoli C."/>
            <person name="McDonald S.M."/>
            <person name="Parker M.S."/>
            <person name="Rombauts S."/>
            <person name="Salamov A."/>
            <person name="Von Dassow P."/>
            <person name="Badger J.H."/>
            <person name="Coutinho P.M."/>
            <person name="Demir E."/>
            <person name="Dubchak I."/>
            <person name="Gentemann C."/>
            <person name="Eikrem W."/>
            <person name="Gready J.E."/>
            <person name="John U."/>
            <person name="Lanier W."/>
            <person name="Lindquist E.A."/>
            <person name="Lucas S."/>
            <person name="Mayer K.F."/>
            <person name="Moreau H."/>
            <person name="Not F."/>
            <person name="Otillar R."/>
            <person name="Panaud O."/>
            <person name="Pangilinan J."/>
            <person name="Paulsen I."/>
            <person name="Piegu B."/>
            <person name="Poliakov A."/>
            <person name="Robbens S."/>
            <person name="Schmutz J."/>
            <person name="Toulza E."/>
            <person name="Wyss T."/>
            <person name="Zelensky A."/>
            <person name="Zhou K."/>
            <person name="Armbrust E.V."/>
            <person name="Bhattacharya D."/>
            <person name="Goodenough U.W."/>
            <person name="Van de Peer Y."/>
            <person name="Grigoriev I.V."/>
        </authorList>
    </citation>
    <scope>NUCLEOTIDE SEQUENCE [LARGE SCALE GENOMIC DNA]</scope>
    <source>
        <strain evidence="3">RCC299 / NOUM17</strain>
    </source>
</reference>
<dbReference type="SUPFAM" id="SSF53335">
    <property type="entry name" value="S-adenosyl-L-methionine-dependent methyltransferases"/>
    <property type="match status" value="1"/>
</dbReference>
<dbReference type="InterPro" id="IPR025789">
    <property type="entry name" value="DOT1_dom"/>
</dbReference>
<gene>
    <name evidence="2" type="ORF">MICPUN_55427</name>
</gene>
<dbReference type="eggNOG" id="ENOG502SE9V">
    <property type="taxonomic scope" value="Eukaryota"/>
</dbReference>
<evidence type="ECO:0000313" key="3">
    <source>
        <dbReference type="Proteomes" id="UP000002009"/>
    </source>
</evidence>
<protein>
    <recommendedName>
        <fullName evidence="1">DOT1 domain-containing protein</fullName>
    </recommendedName>
</protein>
<sequence length="321" mass="35545">MLRSRKRARINDPPPVTDYAVLPAKVAGSFRSSSTCPSIALRIEPVVKSVYRFIDKKTFLDWGLTSDWHVDGPRKRRTPGVSESADHALVASEKGKGTRHKNACSEGYGEMTEGSIERLFLVLKTLCTSQPAAADSVPSRVRTPSDYRLDDSVNMSTASTFIDIGSGYGKVVMHAALSAKVAKAVGIEYVASRAAMAINSKNDLVHGNHVFMTKCARCALRDVCDLEHGDATKYGTFNFSHVYIYDKVFSVSTLQLLARQLAKSPFKVLVSYQRIETWRRLGLNHIVEVAATRMRTTGGQTFKAYIFVKQTQFMIAEEFSS</sequence>
<accession>C1FEG0</accession>
<dbReference type="InParanoid" id="C1FEG0"/>
<dbReference type="Proteomes" id="UP000002009">
    <property type="component" value="Chromosome 1"/>
</dbReference>
<name>C1FEG0_MICCC</name>
<dbReference type="KEGG" id="mis:MICPUN_55427"/>
<keyword evidence="3" id="KW-1185">Reference proteome</keyword>
<dbReference type="InterPro" id="IPR029063">
    <property type="entry name" value="SAM-dependent_MTases_sf"/>
</dbReference>
<dbReference type="AlphaFoldDB" id="C1FEG0"/>
<dbReference type="Gene3D" id="3.40.50.150">
    <property type="entry name" value="Vaccinia Virus protein VP39"/>
    <property type="match status" value="1"/>
</dbReference>
<proteinExistence type="predicted"/>
<dbReference type="GeneID" id="8250616"/>
<feature type="domain" description="DOT1" evidence="1">
    <location>
        <begin position="151"/>
        <end position="211"/>
    </location>
</feature>
<dbReference type="RefSeq" id="XP_002507302.1">
    <property type="nucleotide sequence ID" value="XM_002507256.1"/>
</dbReference>
<evidence type="ECO:0000259" key="1">
    <source>
        <dbReference type="Pfam" id="PF08123"/>
    </source>
</evidence>
<dbReference type="GO" id="GO:0031151">
    <property type="term" value="F:histone H3K79 methyltransferase activity"/>
    <property type="evidence" value="ECO:0007669"/>
    <property type="project" value="InterPro"/>
</dbReference>
<dbReference type="EMBL" id="CP001574">
    <property type="protein sequence ID" value="ACO68560.1"/>
    <property type="molecule type" value="Genomic_DNA"/>
</dbReference>
<organism evidence="2 3">
    <name type="scientific">Micromonas commoda (strain RCC299 / NOUM17 / CCMP2709)</name>
    <name type="common">Picoplanktonic green alga</name>
    <dbReference type="NCBI Taxonomy" id="296587"/>
    <lineage>
        <taxon>Eukaryota</taxon>
        <taxon>Viridiplantae</taxon>
        <taxon>Chlorophyta</taxon>
        <taxon>Mamiellophyceae</taxon>
        <taxon>Mamiellales</taxon>
        <taxon>Mamiellaceae</taxon>
        <taxon>Micromonas</taxon>
    </lineage>
</organism>
<evidence type="ECO:0000313" key="2">
    <source>
        <dbReference type="EMBL" id="ACO68560.1"/>
    </source>
</evidence>
<dbReference type="OrthoDB" id="496516at2759"/>